<dbReference type="PANTHER" id="PTHR35525">
    <property type="entry name" value="BLL6575 PROTEIN"/>
    <property type="match status" value="1"/>
</dbReference>
<dbReference type="SUPFAM" id="SSF160904">
    <property type="entry name" value="Jann2411-like"/>
    <property type="match status" value="1"/>
</dbReference>
<dbReference type="Pfam" id="PF11706">
    <property type="entry name" value="zf-CGNR"/>
    <property type="match status" value="1"/>
</dbReference>
<dbReference type="RefSeq" id="WP_236864476.1">
    <property type="nucleotide sequence ID" value="NZ_BAABAZ010000004.1"/>
</dbReference>
<dbReference type="InterPro" id="IPR010852">
    <property type="entry name" value="ABATE"/>
</dbReference>
<dbReference type="InterPro" id="IPR021005">
    <property type="entry name" value="Znf_CGNR"/>
</dbReference>
<sequence>MPLTQEARVNLTLLVDLVNTGRSGHEELPDPASLSSFVRDHGFSTPASGTDIELQQVHDVRQEFSTVFEAESVESVVALVNATLLRCSALPQLVRHDDWGWHLHAVAQTAPLADRIAVDIALALVDTVREDELSRLQRCAAEDCDAVFADFSRNRSKRFCDLGNCGNRTHVAAYRRRQEEEATPGKR</sequence>
<dbReference type="PANTHER" id="PTHR35525:SF3">
    <property type="entry name" value="BLL6575 PROTEIN"/>
    <property type="match status" value="1"/>
</dbReference>
<proteinExistence type="predicted"/>
<dbReference type="InterPro" id="IPR023286">
    <property type="entry name" value="ABATE_dom_sf"/>
</dbReference>
<comment type="caution">
    <text evidence="2">The sequence shown here is derived from an EMBL/GenBank/DDBJ whole genome shotgun (WGS) entry which is preliminary data.</text>
</comment>
<dbReference type="Pfam" id="PF07336">
    <property type="entry name" value="ABATE"/>
    <property type="match status" value="1"/>
</dbReference>
<keyword evidence="3" id="KW-1185">Reference proteome</keyword>
<reference evidence="3" key="1">
    <citation type="journal article" date="2019" name="Int. J. Syst. Evol. Microbiol.">
        <title>The Global Catalogue of Microorganisms (GCM) 10K type strain sequencing project: providing services to taxonomists for standard genome sequencing and annotation.</title>
        <authorList>
            <consortium name="The Broad Institute Genomics Platform"/>
            <consortium name="The Broad Institute Genome Sequencing Center for Infectious Disease"/>
            <person name="Wu L."/>
            <person name="Ma J."/>
        </authorList>
    </citation>
    <scope>NUCLEOTIDE SEQUENCE [LARGE SCALE GENOMIC DNA]</scope>
    <source>
        <strain evidence="3">JCM 17458</strain>
    </source>
</reference>
<dbReference type="Gene3D" id="1.10.3300.10">
    <property type="entry name" value="Jann2411-like domain"/>
    <property type="match status" value="1"/>
</dbReference>
<dbReference type="EMBL" id="BAABAZ010000004">
    <property type="protein sequence ID" value="GAA4283089.1"/>
    <property type="molecule type" value="Genomic_DNA"/>
</dbReference>
<name>A0ABP8EGL9_9MICO</name>
<evidence type="ECO:0000259" key="1">
    <source>
        <dbReference type="Pfam" id="PF11706"/>
    </source>
</evidence>
<organism evidence="2 3">
    <name type="scientific">Brevibacterium daeguense</name>
    <dbReference type="NCBI Taxonomy" id="909936"/>
    <lineage>
        <taxon>Bacteria</taxon>
        <taxon>Bacillati</taxon>
        <taxon>Actinomycetota</taxon>
        <taxon>Actinomycetes</taxon>
        <taxon>Micrococcales</taxon>
        <taxon>Brevibacteriaceae</taxon>
        <taxon>Brevibacterium</taxon>
    </lineage>
</organism>
<feature type="domain" description="Zinc finger CGNR" evidence="1">
    <location>
        <begin position="135"/>
        <end position="178"/>
    </location>
</feature>
<dbReference type="Proteomes" id="UP001501586">
    <property type="component" value="Unassembled WGS sequence"/>
</dbReference>
<evidence type="ECO:0000313" key="2">
    <source>
        <dbReference type="EMBL" id="GAA4283089.1"/>
    </source>
</evidence>
<gene>
    <name evidence="2" type="ORF">GCM10022261_06200</name>
</gene>
<accession>A0ABP8EGL9</accession>
<protein>
    <submittedName>
        <fullName evidence="2">CGNR zinc finger domain-containing protein</fullName>
    </submittedName>
</protein>
<evidence type="ECO:0000313" key="3">
    <source>
        <dbReference type="Proteomes" id="UP001501586"/>
    </source>
</evidence>